<name>A0A4D9DBK9_9STRA</name>
<feature type="compositionally biased region" description="Low complexity" evidence="6">
    <location>
        <begin position="246"/>
        <end position="258"/>
    </location>
</feature>
<feature type="region of interest" description="Disordered" evidence="6">
    <location>
        <begin position="63"/>
        <end position="121"/>
    </location>
</feature>
<evidence type="ECO:0000256" key="2">
    <source>
        <dbReference type="ARBA" id="ARBA00022670"/>
    </source>
</evidence>
<feature type="region of interest" description="Disordered" evidence="6">
    <location>
        <begin position="157"/>
        <end position="205"/>
    </location>
</feature>
<dbReference type="InterPro" id="IPR021109">
    <property type="entry name" value="Peptidase_aspartic_dom_sf"/>
</dbReference>
<feature type="compositionally biased region" description="Basic and acidic residues" evidence="6">
    <location>
        <begin position="463"/>
        <end position="475"/>
    </location>
</feature>
<dbReference type="OrthoDB" id="1047367at2759"/>
<evidence type="ECO:0000313" key="8">
    <source>
        <dbReference type="EMBL" id="TFJ88736.1"/>
    </source>
</evidence>
<evidence type="ECO:0000256" key="6">
    <source>
        <dbReference type="SAM" id="MobiDB-lite"/>
    </source>
</evidence>
<dbReference type="GO" id="GO:0006508">
    <property type="term" value="P:proteolysis"/>
    <property type="evidence" value="ECO:0007669"/>
    <property type="project" value="UniProtKB-KW"/>
</dbReference>
<dbReference type="Gene3D" id="2.40.70.10">
    <property type="entry name" value="Acid Proteases"/>
    <property type="match status" value="1"/>
</dbReference>
<organism evidence="8 9">
    <name type="scientific">Nannochloropsis salina CCMP1776</name>
    <dbReference type="NCBI Taxonomy" id="1027361"/>
    <lineage>
        <taxon>Eukaryota</taxon>
        <taxon>Sar</taxon>
        <taxon>Stramenopiles</taxon>
        <taxon>Ochrophyta</taxon>
        <taxon>Eustigmatophyceae</taxon>
        <taxon>Eustigmatales</taxon>
        <taxon>Monodopsidaceae</taxon>
        <taxon>Microchloropsis</taxon>
        <taxon>Microchloropsis salina</taxon>
    </lineage>
</organism>
<proteinExistence type="inferred from homology"/>
<dbReference type="PANTHER" id="PTHR12917:SF1">
    <property type="entry name" value="AT13091P"/>
    <property type="match status" value="1"/>
</dbReference>
<dbReference type="SUPFAM" id="SSF50630">
    <property type="entry name" value="Acid proteases"/>
    <property type="match status" value="1"/>
</dbReference>
<dbReference type="PANTHER" id="PTHR12917">
    <property type="entry name" value="ASPARTYL PROTEASE DDI-RELATED"/>
    <property type="match status" value="1"/>
</dbReference>
<accession>A0A4D9DBK9</accession>
<dbReference type="InterPro" id="IPR019103">
    <property type="entry name" value="Peptidase_aspartic_DDI1-type"/>
</dbReference>
<dbReference type="AlphaFoldDB" id="A0A4D9DBK9"/>
<reference evidence="8 9" key="1">
    <citation type="submission" date="2019-01" db="EMBL/GenBank/DDBJ databases">
        <title>Nuclear Genome Assembly of the Microalgal Biofuel strain Nannochloropsis salina CCMP1776.</title>
        <authorList>
            <person name="Hovde B."/>
        </authorList>
    </citation>
    <scope>NUCLEOTIDE SEQUENCE [LARGE SCALE GENOMIC DNA]</scope>
    <source>
        <strain evidence="8 9">CCMP1776</strain>
    </source>
</reference>
<feature type="region of interest" description="Disordered" evidence="6">
    <location>
        <begin position="227"/>
        <end position="298"/>
    </location>
</feature>
<evidence type="ECO:0000256" key="3">
    <source>
        <dbReference type="ARBA" id="ARBA00022750"/>
    </source>
</evidence>
<comment type="caution">
    <text evidence="8">The sequence shown here is derived from an EMBL/GenBank/DDBJ whole genome shotgun (WGS) entry which is preliminary data.</text>
</comment>
<evidence type="ECO:0000256" key="5">
    <source>
        <dbReference type="SAM" id="Coils"/>
    </source>
</evidence>
<feature type="compositionally biased region" description="Basic and acidic residues" evidence="6">
    <location>
        <begin position="264"/>
        <end position="281"/>
    </location>
</feature>
<feature type="compositionally biased region" description="Low complexity" evidence="6">
    <location>
        <begin position="63"/>
        <end position="72"/>
    </location>
</feature>
<comment type="similarity">
    <text evidence="1">Belongs to the DDI1 family.</text>
</comment>
<keyword evidence="4" id="KW-0378">Hydrolase</keyword>
<keyword evidence="9" id="KW-1185">Reference proteome</keyword>
<evidence type="ECO:0000256" key="1">
    <source>
        <dbReference type="ARBA" id="ARBA00009136"/>
    </source>
</evidence>
<keyword evidence="5" id="KW-0175">Coiled coil</keyword>
<dbReference type="Proteomes" id="UP000355283">
    <property type="component" value="Unassembled WGS sequence"/>
</dbReference>
<feature type="region of interest" description="Disordered" evidence="6">
    <location>
        <begin position="438"/>
        <end position="498"/>
    </location>
</feature>
<feature type="compositionally biased region" description="Basic and acidic residues" evidence="6">
    <location>
        <begin position="192"/>
        <end position="205"/>
    </location>
</feature>
<evidence type="ECO:0000259" key="7">
    <source>
        <dbReference type="Pfam" id="PF09668"/>
    </source>
</evidence>
<evidence type="ECO:0000313" key="9">
    <source>
        <dbReference type="Proteomes" id="UP000355283"/>
    </source>
</evidence>
<dbReference type="EMBL" id="SDOX01000001">
    <property type="protein sequence ID" value="TFJ88736.1"/>
    <property type="molecule type" value="Genomic_DNA"/>
</dbReference>
<feature type="compositionally biased region" description="Basic and acidic residues" evidence="6">
    <location>
        <begin position="105"/>
        <end position="115"/>
    </location>
</feature>
<feature type="compositionally biased region" description="Basic and acidic residues" evidence="6">
    <location>
        <begin position="157"/>
        <end position="178"/>
    </location>
</feature>
<evidence type="ECO:0000256" key="4">
    <source>
        <dbReference type="ARBA" id="ARBA00022801"/>
    </source>
</evidence>
<protein>
    <recommendedName>
        <fullName evidence="7">Aspartic peptidase DDI1-type domain-containing protein</fullName>
    </recommendedName>
</protein>
<sequence length="498" mass="53587">MVHESRSNSAARKRGLGISPHRLTTSLIPLGVLPPALLLALLLSPTSTVDATLYWGRRGTGVHAPAPSTSIPPSSPRSHPRGPTHHLASATAHFRLRPEEEDEAKEGKETTREEGEGGSDCTYASFRAQIRREVEEESRLEEERELARARTSYAFHLAEERRRTGAGSESKDKGRRAGGEMGGVRAWVRKRAGPEGRRSSRKSVFVDRESRRALSYGRSGQAAAASIASEEGVRECQGRELPSFPPSSSSAPSPLDRSPGTEMVKGRVTEEGREEGRGEGREEGEEAPVNTTTAGAGAGARQSVIHLQVHKELHHQQEMLYVDCAINHRRLRACVDTGASTTVMSLAMARECGLLSHIDTSVVGGVKGVGFAKILGCVHEAKIRLGRFQIQTRISIIDSLSPPFVIGLDVLRHCRCDVSFQNQALILRSPGGAVEKSREETVPFSIGAAPSPVITKEGGGDGEGPKEGRGERQPREEEEEDPLGSLPPSRGGVSMAGV</sequence>
<keyword evidence="3" id="KW-0064">Aspartyl protease</keyword>
<gene>
    <name evidence="8" type="ORF">NSK_000305</name>
</gene>
<feature type="coiled-coil region" evidence="5">
    <location>
        <begin position="123"/>
        <end position="150"/>
    </location>
</feature>
<dbReference type="GO" id="GO:0004190">
    <property type="term" value="F:aspartic-type endopeptidase activity"/>
    <property type="evidence" value="ECO:0007669"/>
    <property type="project" value="UniProtKB-KW"/>
</dbReference>
<feature type="domain" description="Aspartic peptidase DDI1-type" evidence="7">
    <location>
        <begin position="315"/>
        <end position="416"/>
    </location>
</feature>
<dbReference type="Pfam" id="PF09668">
    <property type="entry name" value="Asp_protease"/>
    <property type="match status" value="1"/>
</dbReference>
<keyword evidence="2" id="KW-0645">Protease</keyword>